<keyword evidence="8" id="KW-0902">Two-component regulatory system</keyword>
<feature type="transmembrane region" description="Helical" evidence="9">
    <location>
        <begin position="65"/>
        <end position="85"/>
    </location>
</feature>
<dbReference type="Gene3D" id="1.20.5.1930">
    <property type="match status" value="1"/>
</dbReference>
<evidence type="ECO:0000256" key="2">
    <source>
        <dbReference type="ARBA" id="ARBA00012438"/>
    </source>
</evidence>
<keyword evidence="5" id="KW-0547">Nucleotide-binding</keyword>
<name>A0A2V5K1M3_9BACL</name>
<dbReference type="PANTHER" id="PTHR24421">
    <property type="entry name" value="NITRATE/NITRITE SENSOR PROTEIN NARX-RELATED"/>
    <property type="match status" value="1"/>
</dbReference>
<gene>
    <name evidence="12" type="ORF">DLM86_18920</name>
</gene>
<feature type="domain" description="Signal transduction histidine kinase subgroup 3 dimerisation and phosphoacceptor" evidence="11">
    <location>
        <begin position="186"/>
        <end position="247"/>
    </location>
</feature>
<dbReference type="InterPro" id="IPR036890">
    <property type="entry name" value="HATPase_C_sf"/>
</dbReference>
<dbReference type="EC" id="2.7.13.3" evidence="2"/>
<dbReference type="GO" id="GO:0046983">
    <property type="term" value="F:protein dimerization activity"/>
    <property type="evidence" value="ECO:0007669"/>
    <property type="project" value="InterPro"/>
</dbReference>
<dbReference type="Proteomes" id="UP000247476">
    <property type="component" value="Unassembled WGS sequence"/>
</dbReference>
<evidence type="ECO:0000256" key="5">
    <source>
        <dbReference type="ARBA" id="ARBA00022741"/>
    </source>
</evidence>
<feature type="transmembrane region" description="Helical" evidence="9">
    <location>
        <begin position="12"/>
        <end position="29"/>
    </location>
</feature>
<protein>
    <recommendedName>
        <fullName evidence="2">histidine kinase</fullName>
        <ecNumber evidence="2">2.7.13.3</ecNumber>
    </recommendedName>
</protein>
<evidence type="ECO:0000313" key="13">
    <source>
        <dbReference type="Proteomes" id="UP000247476"/>
    </source>
</evidence>
<evidence type="ECO:0000259" key="10">
    <source>
        <dbReference type="Pfam" id="PF02518"/>
    </source>
</evidence>
<sequence length="391" mass="43239">MYKNLYRHVDARVAHIAFIVAFFLLIVPEDPFPPIYVYIVYASFAACCVWMAAAPKGWWTAKRYVVAVCALAGLAVVVRVVYTASPDHRIFWPLLYMLAVADPKWNRSTVALAVVTISLIMGMMLPDGFSYGALLAAVLMYVAVRSQSLLRAAHQTNRKQLERLKAAYSELQQTSVQAMGYAALSERARLARDIHDGLGHQMTSLIVQLQALKWMIPKDPVEAVNSVDEMLKVARKGMDEVRYAVKEWSDDEKGLGPVALKGLISQTEAHSRLRIRYNEIGPIGDWPVACSTILYRILQEALTNILKHADANRVDIVVEEAKEKVKLLIMDDGRFSGEKPLDAGFGLNGMIDRCQSAGGSIAFSPNSPSGLRIEAVIPLDASVASYKETLV</sequence>
<keyword evidence="9" id="KW-0472">Membrane</keyword>
<keyword evidence="9" id="KW-0812">Transmembrane</keyword>
<dbReference type="InterPro" id="IPR050482">
    <property type="entry name" value="Sensor_HK_TwoCompSys"/>
</dbReference>
<dbReference type="GO" id="GO:0005524">
    <property type="term" value="F:ATP binding"/>
    <property type="evidence" value="ECO:0007669"/>
    <property type="project" value="UniProtKB-KW"/>
</dbReference>
<dbReference type="PANTHER" id="PTHR24421:SF10">
    <property type="entry name" value="NITRATE_NITRITE SENSOR PROTEIN NARQ"/>
    <property type="match status" value="1"/>
</dbReference>
<feature type="transmembrane region" description="Helical" evidence="9">
    <location>
        <begin position="35"/>
        <end position="53"/>
    </location>
</feature>
<accession>A0A2V5K1M3</accession>
<feature type="transmembrane region" description="Helical" evidence="9">
    <location>
        <begin position="132"/>
        <end position="150"/>
    </location>
</feature>
<evidence type="ECO:0000256" key="1">
    <source>
        <dbReference type="ARBA" id="ARBA00000085"/>
    </source>
</evidence>
<comment type="caution">
    <text evidence="12">The sequence shown here is derived from an EMBL/GenBank/DDBJ whole genome shotgun (WGS) entry which is preliminary data.</text>
</comment>
<dbReference type="EMBL" id="QJVJ01000008">
    <property type="protein sequence ID" value="PYI53069.1"/>
    <property type="molecule type" value="Genomic_DNA"/>
</dbReference>
<evidence type="ECO:0000256" key="9">
    <source>
        <dbReference type="SAM" id="Phobius"/>
    </source>
</evidence>
<evidence type="ECO:0000256" key="3">
    <source>
        <dbReference type="ARBA" id="ARBA00022553"/>
    </source>
</evidence>
<dbReference type="Pfam" id="PF02518">
    <property type="entry name" value="HATPase_c"/>
    <property type="match status" value="1"/>
</dbReference>
<keyword evidence="6 12" id="KW-0418">Kinase</keyword>
<reference evidence="12 13" key="1">
    <citation type="submission" date="2018-05" db="EMBL/GenBank/DDBJ databases">
        <title>Paenibacillus flagellatus sp. nov., isolated from selenium mineral soil.</title>
        <authorList>
            <person name="Dai X."/>
        </authorList>
    </citation>
    <scope>NUCLEOTIDE SEQUENCE [LARGE SCALE GENOMIC DNA]</scope>
    <source>
        <strain evidence="12 13">DXL2</strain>
    </source>
</reference>
<dbReference type="SUPFAM" id="SSF55874">
    <property type="entry name" value="ATPase domain of HSP90 chaperone/DNA topoisomerase II/histidine kinase"/>
    <property type="match status" value="1"/>
</dbReference>
<keyword evidence="9" id="KW-1133">Transmembrane helix</keyword>
<feature type="domain" description="Histidine kinase/HSP90-like ATPase" evidence="10">
    <location>
        <begin position="293"/>
        <end position="380"/>
    </location>
</feature>
<evidence type="ECO:0000313" key="12">
    <source>
        <dbReference type="EMBL" id="PYI53069.1"/>
    </source>
</evidence>
<dbReference type="InterPro" id="IPR003594">
    <property type="entry name" value="HATPase_dom"/>
</dbReference>
<dbReference type="GO" id="GO:0000155">
    <property type="term" value="F:phosphorelay sensor kinase activity"/>
    <property type="evidence" value="ECO:0007669"/>
    <property type="project" value="InterPro"/>
</dbReference>
<proteinExistence type="predicted"/>
<keyword evidence="13" id="KW-1185">Reference proteome</keyword>
<dbReference type="GO" id="GO:0016020">
    <property type="term" value="C:membrane"/>
    <property type="evidence" value="ECO:0007669"/>
    <property type="project" value="InterPro"/>
</dbReference>
<evidence type="ECO:0000256" key="4">
    <source>
        <dbReference type="ARBA" id="ARBA00022679"/>
    </source>
</evidence>
<keyword evidence="3" id="KW-0597">Phosphoprotein</keyword>
<keyword evidence="7" id="KW-0067">ATP-binding</keyword>
<organism evidence="12 13">
    <name type="scientific">Paenibacillus flagellatus</name>
    <dbReference type="NCBI Taxonomy" id="2211139"/>
    <lineage>
        <taxon>Bacteria</taxon>
        <taxon>Bacillati</taxon>
        <taxon>Bacillota</taxon>
        <taxon>Bacilli</taxon>
        <taxon>Bacillales</taxon>
        <taxon>Paenibacillaceae</taxon>
        <taxon>Paenibacillus</taxon>
    </lineage>
</organism>
<evidence type="ECO:0000259" key="11">
    <source>
        <dbReference type="Pfam" id="PF07730"/>
    </source>
</evidence>
<evidence type="ECO:0000256" key="6">
    <source>
        <dbReference type="ARBA" id="ARBA00022777"/>
    </source>
</evidence>
<evidence type="ECO:0000256" key="7">
    <source>
        <dbReference type="ARBA" id="ARBA00022840"/>
    </source>
</evidence>
<dbReference type="AlphaFoldDB" id="A0A2V5K1M3"/>
<keyword evidence="4" id="KW-0808">Transferase</keyword>
<dbReference type="CDD" id="cd16917">
    <property type="entry name" value="HATPase_UhpB-NarQ-NarX-like"/>
    <property type="match status" value="1"/>
</dbReference>
<dbReference type="InterPro" id="IPR011712">
    <property type="entry name" value="Sig_transdc_His_kin_sub3_dim/P"/>
</dbReference>
<dbReference type="Pfam" id="PF07730">
    <property type="entry name" value="HisKA_3"/>
    <property type="match status" value="1"/>
</dbReference>
<evidence type="ECO:0000256" key="8">
    <source>
        <dbReference type="ARBA" id="ARBA00023012"/>
    </source>
</evidence>
<dbReference type="Gene3D" id="3.30.565.10">
    <property type="entry name" value="Histidine kinase-like ATPase, C-terminal domain"/>
    <property type="match status" value="1"/>
</dbReference>
<comment type="catalytic activity">
    <reaction evidence="1">
        <text>ATP + protein L-histidine = ADP + protein N-phospho-L-histidine.</text>
        <dbReference type="EC" id="2.7.13.3"/>
    </reaction>
</comment>